<dbReference type="Pfam" id="PF13603">
    <property type="entry name" value="tRNA-synt_1_2"/>
    <property type="match status" value="1"/>
</dbReference>
<dbReference type="GO" id="GO:0006429">
    <property type="term" value="P:leucyl-tRNA aminoacylation"/>
    <property type="evidence" value="ECO:0007669"/>
    <property type="project" value="UniProtKB-UniRule"/>
</dbReference>
<comment type="caution">
    <text evidence="9">Lacks conserved residue(s) required for the propagation of feature annotation.</text>
</comment>
<dbReference type="PRINTS" id="PR00985">
    <property type="entry name" value="TRNASYNTHLEU"/>
</dbReference>
<feature type="domain" description="Leucyl-tRNA synthetase editing" evidence="13">
    <location>
        <begin position="241"/>
        <end position="428"/>
    </location>
</feature>
<evidence type="ECO:0000256" key="6">
    <source>
        <dbReference type="ARBA" id="ARBA00022917"/>
    </source>
</evidence>
<dbReference type="STRING" id="1802517.A2892_00885"/>
<dbReference type="InterPro" id="IPR014729">
    <property type="entry name" value="Rossmann-like_a/b/a_fold"/>
</dbReference>
<dbReference type="PANTHER" id="PTHR43740:SF2">
    <property type="entry name" value="LEUCINE--TRNA LIGASE, MITOCHONDRIAL"/>
    <property type="match status" value="1"/>
</dbReference>
<protein>
    <recommendedName>
        <fullName evidence="9">Leucine--tRNA ligase</fullName>
        <ecNumber evidence="9">6.1.1.4</ecNumber>
    </recommendedName>
    <alternativeName>
        <fullName evidence="9">Leucyl-tRNA synthetase</fullName>
        <shortName evidence="9">LeuRS</shortName>
    </alternativeName>
</protein>
<dbReference type="EMBL" id="MGHD01000013">
    <property type="protein sequence ID" value="OGM59830.1"/>
    <property type="molecule type" value="Genomic_DNA"/>
</dbReference>
<keyword evidence="7 9" id="KW-0030">Aminoacyl-tRNA synthetase</keyword>
<name>A0A1F8B7B7_9BACT</name>
<dbReference type="EC" id="6.1.1.4" evidence="9"/>
<keyword evidence="4 9" id="KW-0547">Nucleotide-binding</keyword>
<dbReference type="GO" id="GO:0005829">
    <property type="term" value="C:cytosol"/>
    <property type="evidence" value="ECO:0007669"/>
    <property type="project" value="TreeGrafter"/>
</dbReference>
<evidence type="ECO:0000259" key="13">
    <source>
        <dbReference type="Pfam" id="PF13603"/>
    </source>
</evidence>
<dbReference type="InterPro" id="IPR001412">
    <property type="entry name" value="aa-tRNA-synth_I_CS"/>
</dbReference>
<dbReference type="GO" id="GO:0005524">
    <property type="term" value="F:ATP binding"/>
    <property type="evidence" value="ECO:0007669"/>
    <property type="project" value="UniProtKB-UniRule"/>
</dbReference>
<evidence type="ECO:0000256" key="9">
    <source>
        <dbReference type="HAMAP-Rule" id="MF_00049"/>
    </source>
</evidence>
<dbReference type="InterPro" id="IPR025709">
    <property type="entry name" value="Leu_tRNA-synth_edit"/>
</dbReference>
<dbReference type="PANTHER" id="PTHR43740">
    <property type="entry name" value="LEUCYL-TRNA SYNTHETASE"/>
    <property type="match status" value="1"/>
</dbReference>
<proteinExistence type="inferred from homology"/>
<feature type="domain" description="Methionyl/Valyl/Leucyl/Isoleucyl-tRNA synthetase anticodon-binding" evidence="12">
    <location>
        <begin position="731"/>
        <end position="850"/>
    </location>
</feature>
<dbReference type="InterPro" id="IPR002300">
    <property type="entry name" value="aa-tRNA-synth_Ia"/>
</dbReference>
<evidence type="ECO:0000259" key="11">
    <source>
        <dbReference type="Pfam" id="PF00133"/>
    </source>
</evidence>
<feature type="short sequence motif" description="'KMSKS' region" evidence="9">
    <location>
        <begin position="650"/>
        <end position="654"/>
    </location>
</feature>
<dbReference type="HAMAP" id="MF_00049_B">
    <property type="entry name" value="Leu_tRNA_synth_B"/>
    <property type="match status" value="1"/>
</dbReference>
<dbReference type="Gene3D" id="1.10.730.10">
    <property type="entry name" value="Isoleucyl-tRNA Synthetase, Domain 1"/>
    <property type="match status" value="1"/>
</dbReference>
<gene>
    <name evidence="9" type="primary">leuS</name>
    <name evidence="14" type="ORF">A2892_00885</name>
</gene>
<dbReference type="GO" id="GO:0002161">
    <property type="term" value="F:aminoacyl-tRNA deacylase activity"/>
    <property type="evidence" value="ECO:0007669"/>
    <property type="project" value="InterPro"/>
</dbReference>
<accession>A0A1F8B7B7</accession>
<keyword evidence="2 9" id="KW-0963">Cytoplasm</keyword>
<feature type="domain" description="Aminoacyl-tRNA synthetase class Ia" evidence="11">
    <location>
        <begin position="590"/>
        <end position="678"/>
    </location>
</feature>
<dbReference type="GO" id="GO:0004823">
    <property type="term" value="F:leucine-tRNA ligase activity"/>
    <property type="evidence" value="ECO:0007669"/>
    <property type="project" value="UniProtKB-UniRule"/>
</dbReference>
<evidence type="ECO:0000256" key="3">
    <source>
        <dbReference type="ARBA" id="ARBA00022598"/>
    </source>
</evidence>
<dbReference type="SUPFAM" id="SSF52374">
    <property type="entry name" value="Nucleotidylyl transferase"/>
    <property type="match status" value="1"/>
</dbReference>
<evidence type="ECO:0000256" key="1">
    <source>
        <dbReference type="ARBA" id="ARBA00005594"/>
    </source>
</evidence>
<dbReference type="Proteomes" id="UP000176404">
    <property type="component" value="Unassembled WGS sequence"/>
</dbReference>
<dbReference type="InterPro" id="IPR013155">
    <property type="entry name" value="M/V/L/I-tRNA-synth_anticd-bd"/>
</dbReference>
<evidence type="ECO:0000256" key="4">
    <source>
        <dbReference type="ARBA" id="ARBA00022741"/>
    </source>
</evidence>
<dbReference type="CDD" id="cd07958">
    <property type="entry name" value="Anticodon_Ia_Leu_BEm"/>
    <property type="match status" value="1"/>
</dbReference>
<keyword evidence="3 9" id="KW-0436">Ligase</keyword>
<comment type="subcellular location">
    <subcellularLocation>
        <location evidence="9">Cytoplasm</location>
    </subcellularLocation>
</comment>
<dbReference type="InterPro" id="IPR009080">
    <property type="entry name" value="tRNAsynth_Ia_anticodon-bd"/>
</dbReference>
<dbReference type="Gene3D" id="3.40.50.620">
    <property type="entry name" value="HUPs"/>
    <property type="match status" value="2"/>
</dbReference>
<keyword evidence="5 9" id="KW-0067">ATP-binding</keyword>
<sequence length="890" mass="102600">MRFKHKKIERKWLGKWLKDGIYYPSKMVGKRKKFYNLWMFPYPSAEGLHAGHAFASTGSDVYGRFMRMKGYEVFQPIGYDSFGIHSENFAIKVGKHPKEFICKTTKNYENQLKSLGHAYDWTRTVTTSDIDYYRWTQWLFVQMFKAGLAYRKKSEVNFCPSCKTVLADEQVMTPAQAGKIPVGFKSMEEVSEGTYICERCASIVEKKDLEQWRFRITDYADKLLDGLDRIDWPEKIKIAQRNWIGKKDGITITYPVKESDLTISCWTSRPDTNFGATFVAISPEYKDVLRLTTKENRGKVTEYIKKAKSKSEDEKIEQGKEKTGVFTGLFAINHLTGKEMPIWVTDFVLFDVGTGAVVGVPGHDRRDFEFAEKYDLKIIRVVVGSDGDISPIIQVEQVQEEEGMMINSGFLNGMDTHKATRKIIDYMESEGQGVRTTSYHLRNWIISRQRYWGPPIPMIYCKACAKESMSWFTFKDDTSKREALRKDQSDWVHAGWYPVDEAKLPVNLPDIKDYIPKGEGRGPLADHPEFYQVACPECGLPARRETDVSDTFLDSSWYFLRYPSVGAKRVGLRQDNLQPTTHKLQLPWDEKITKKWLPVDLYFGGAEHAVLHLMYARFVTMVLNDLNYLEFDEPFPRFFAHGLMIKDGAKMSKSRGNVVNPDEYIEKYGADTLRLYLMFMGPMDGYPDFRDTGIEGMRKFVERVWDLFQNSQFITHPSTALRTSNSQLSIKMHQTIKKVTEDIEKFHYNTAISSIMEYVNALRAQTQKSLPAQAKKLITDNLKALALMLAPFAPHLAEEVWVNVLGQKFSVHKASWPEYDPELIVEETVEIPVQVNGKLRATLTVDRVQSTYKKKVVELAKEDRKIAKWLAGRKIKREVFVPGKLVNFVV</sequence>
<comment type="similarity">
    <text evidence="1 9 10">Belongs to the class-I aminoacyl-tRNA synthetase family.</text>
</comment>
<evidence type="ECO:0000256" key="5">
    <source>
        <dbReference type="ARBA" id="ARBA00022840"/>
    </source>
</evidence>
<dbReference type="Pfam" id="PF00133">
    <property type="entry name" value="tRNA-synt_1"/>
    <property type="match status" value="1"/>
</dbReference>
<dbReference type="AlphaFoldDB" id="A0A1F8B7B7"/>
<dbReference type="CDD" id="cd00812">
    <property type="entry name" value="LeuRS_core"/>
    <property type="match status" value="1"/>
</dbReference>
<dbReference type="InterPro" id="IPR009008">
    <property type="entry name" value="Val/Leu/Ile-tRNA-synth_edit"/>
</dbReference>
<dbReference type="FunFam" id="1.10.730.10:FF:000011">
    <property type="entry name" value="Leucine--tRNA ligase chloroplastic/mitochondrial"/>
    <property type="match status" value="1"/>
</dbReference>
<comment type="catalytic activity">
    <reaction evidence="8 9">
        <text>tRNA(Leu) + L-leucine + ATP = L-leucyl-tRNA(Leu) + AMP + diphosphate</text>
        <dbReference type="Rhea" id="RHEA:11688"/>
        <dbReference type="Rhea" id="RHEA-COMP:9613"/>
        <dbReference type="Rhea" id="RHEA-COMP:9622"/>
        <dbReference type="ChEBI" id="CHEBI:30616"/>
        <dbReference type="ChEBI" id="CHEBI:33019"/>
        <dbReference type="ChEBI" id="CHEBI:57427"/>
        <dbReference type="ChEBI" id="CHEBI:78442"/>
        <dbReference type="ChEBI" id="CHEBI:78494"/>
        <dbReference type="ChEBI" id="CHEBI:456215"/>
        <dbReference type="EC" id="6.1.1.4"/>
    </reaction>
</comment>
<evidence type="ECO:0000256" key="2">
    <source>
        <dbReference type="ARBA" id="ARBA00022490"/>
    </source>
</evidence>
<comment type="caution">
    <text evidence="14">The sequence shown here is derived from an EMBL/GenBank/DDBJ whole genome shotgun (WGS) entry which is preliminary data.</text>
</comment>
<reference evidence="14 15" key="1">
    <citation type="journal article" date="2016" name="Nat. Commun.">
        <title>Thousands of microbial genomes shed light on interconnected biogeochemical processes in an aquifer system.</title>
        <authorList>
            <person name="Anantharaman K."/>
            <person name="Brown C.T."/>
            <person name="Hug L.A."/>
            <person name="Sharon I."/>
            <person name="Castelle C.J."/>
            <person name="Probst A.J."/>
            <person name="Thomas B.C."/>
            <person name="Singh A."/>
            <person name="Wilkins M.J."/>
            <person name="Karaoz U."/>
            <person name="Brodie E.L."/>
            <person name="Williams K.H."/>
            <person name="Hubbard S.S."/>
            <person name="Banfield J.F."/>
        </authorList>
    </citation>
    <scope>NUCLEOTIDE SEQUENCE [LARGE SCALE GENOMIC DNA]</scope>
</reference>
<evidence type="ECO:0000313" key="14">
    <source>
        <dbReference type="EMBL" id="OGM59830.1"/>
    </source>
</evidence>
<evidence type="ECO:0000313" key="15">
    <source>
        <dbReference type="Proteomes" id="UP000176404"/>
    </source>
</evidence>
<dbReference type="InterPro" id="IPR002302">
    <property type="entry name" value="Leu-tRNA-ligase"/>
</dbReference>
<evidence type="ECO:0000259" key="12">
    <source>
        <dbReference type="Pfam" id="PF08264"/>
    </source>
</evidence>
<keyword evidence="6 9" id="KW-0648">Protein biosynthesis</keyword>
<evidence type="ECO:0000256" key="10">
    <source>
        <dbReference type="RuleBase" id="RU363035"/>
    </source>
</evidence>
<dbReference type="SUPFAM" id="SSF50677">
    <property type="entry name" value="ValRS/IleRS/LeuRS editing domain"/>
    <property type="match status" value="1"/>
</dbReference>
<evidence type="ECO:0000256" key="8">
    <source>
        <dbReference type="ARBA" id="ARBA00047469"/>
    </source>
</evidence>
<organism evidence="14 15">
    <name type="scientific">Candidatus Woesebacteria bacterium RIFCSPLOWO2_01_FULL_39_10b</name>
    <dbReference type="NCBI Taxonomy" id="1802517"/>
    <lineage>
        <taxon>Bacteria</taxon>
        <taxon>Candidatus Woeseibacteriota</taxon>
    </lineage>
</organism>
<evidence type="ECO:0000256" key="7">
    <source>
        <dbReference type="ARBA" id="ARBA00023146"/>
    </source>
</evidence>
<feature type="binding site" evidence="9">
    <location>
        <position position="653"/>
    </location>
    <ligand>
        <name>ATP</name>
        <dbReference type="ChEBI" id="CHEBI:30616"/>
    </ligand>
</feature>
<dbReference type="Pfam" id="PF08264">
    <property type="entry name" value="Anticodon_1"/>
    <property type="match status" value="1"/>
</dbReference>
<dbReference type="PROSITE" id="PS00178">
    <property type="entry name" value="AA_TRNA_LIGASE_I"/>
    <property type="match status" value="1"/>
</dbReference>
<dbReference type="SUPFAM" id="SSF47323">
    <property type="entry name" value="Anticodon-binding domain of a subclass of class I aminoacyl-tRNA synthetases"/>
    <property type="match status" value="1"/>
</dbReference>